<protein>
    <submittedName>
        <fullName evidence="2">Uncharacterized protein</fullName>
    </submittedName>
</protein>
<feature type="compositionally biased region" description="Basic and acidic residues" evidence="1">
    <location>
        <begin position="254"/>
        <end position="267"/>
    </location>
</feature>
<evidence type="ECO:0000313" key="2">
    <source>
        <dbReference type="EMBL" id="KWX14337.1"/>
    </source>
</evidence>
<dbReference type="EMBL" id="JXTI01000036">
    <property type="protein sequence ID" value="KWX14337.1"/>
    <property type="molecule type" value="Genomic_DNA"/>
</dbReference>
<comment type="caution">
    <text evidence="2">The sequence shown here is derived from an EMBL/GenBank/DDBJ whole genome shotgun (WGS) entry which is preliminary data.</text>
</comment>
<reference evidence="2 3" key="1">
    <citation type="journal article" date="2015" name="Mol. Biochem. Parasitol.">
        <title>Identification of polymorphic genes for use in assemblage B genotyping assays through comparative genomics of multiple assemblage B Giardia duodenalis isolates.</title>
        <authorList>
            <person name="Wielinga C."/>
            <person name="Thompson R.C."/>
            <person name="Monis P."/>
            <person name="Ryan U."/>
        </authorList>
    </citation>
    <scope>NUCLEOTIDE SEQUENCE [LARGE SCALE GENOMIC DNA]</scope>
    <source>
        <strain evidence="2 3">BAH15c1</strain>
    </source>
</reference>
<accession>A0A132NW90</accession>
<sequence>MPIVIKGAKLTDELTTSIKEIASSVRELFSRKFLSSVRELEKGVEIPCGYHKFFAALQEKYPNAELVSPDNTVLRHVFTERNKSIFDKFKEQNGDYLRSDKNALLIVTSAPGELMDPEKVAAFLTKTFSKVTPAQGHKFKITAKYQVLDAIRKKVDADDFTDGSGASIKGRCAMMPIRYVEGRPPQRGTRVAVVVPVASVNGLFAALSADKLFDRVPTIKFVNLEERHKRIQERRERLGSAGDSPAVAKPAQKRSTETAGRAKDKANQSKSRSQSKDQDGKKSFRRGRYPGGEKLPSFLKVMNVPNGVTFDDIKGSLNEKEHADILKAIAESRIQRPRLQDPSVISFFCTTENGKILMEAFGNMDIDGSKLAVVLEEAR</sequence>
<dbReference type="AlphaFoldDB" id="A0A132NW90"/>
<dbReference type="OrthoDB" id="10255334at2759"/>
<dbReference type="VEuPathDB" id="GiardiaDB:QR46_1673"/>
<organism evidence="2 3">
    <name type="scientific">Giardia duodenalis assemblage B</name>
    <dbReference type="NCBI Taxonomy" id="1394984"/>
    <lineage>
        <taxon>Eukaryota</taxon>
        <taxon>Metamonada</taxon>
        <taxon>Diplomonadida</taxon>
        <taxon>Hexamitidae</taxon>
        <taxon>Giardiinae</taxon>
        <taxon>Giardia</taxon>
    </lineage>
</organism>
<evidence type="ECO:0000256" key="1">
    <source>
        <dbReference type="SAM" id="MobiDB-lite"/>
    </source>
</evidence>
<gene>
    <name evidence="2" type="ORF">QR46_1673</name>
</gene>
<dbReference type="Proteomes" id="UP000070089">
    <property type="component" value="Unassembled WGS sequence"/>
</dbReference>
<name>A0A132NW90_GIAIN</name>
<evidence type="ECO:0000313" key="3">
    <source>
        <dbReference type="Proteomes" id="UP000070089"/>
    </source>
</evidence>
<proteinExistence type="predicted"/>
<feature type="region of interest" description="Disordered" evidence="1">
    <location>
        <begin position="232"/>
        <end position="296"/>
    </location>
</feature>